<name>A0A397VET1_9GLOM</name>
<dbReference type="AlphaFoldDB" id="A0A397VET1"/>
<keyword evidence="2" id="KW-1185">Reference proteome</keyword>
<protein>
    <submittedName>
        <fullName evidence="1">Uncharacterized protein</fullName>
    </submittedName>
</protein>
<evidence type="ECO:0000313" key="1">
    <source>
        <dbReference type="EMBL" id="RIB20954.1"/>
    </source>
</evidence>
<comment type="caution">
    <text evidence="1">The sequence shown here is derived from an EMBL/GenBank/DDBJ whole genome shotgun (WGS) entry which is preliminary data.</text>
</comment>
<reference evidence="1 2" key="1">
    <citation type="submission" date="2018-06" db="EMBL/GenBank/DDBJ databases">
        <title>Comparative genomics reveals the genomic features of Rhizophagus irregularis, R. cerebriforme, R. diaphanum and Gigaspora rosea, and their symbiotic lifestyle signature.</title>
        <authorList>
            <person name="Morin E."/>
            <person name="San Clemente H."/>
            <person name="Chen E.C.H."/>
            <person name="De La Providencia I."/>
            <person name="Hainaut M."/>
            <person name="Kuo A."/>
            <person name="Kohler A."/>
            <person name="Murat C."/>
            <person name="Tang N."/>
            <person name="Roy S."/>
            <person name="Loubradou J."/>
            <person name="Henrissat B."/>
            <person name="Grigoriev I.V."/>
            <person name="Corradi N."/>
            <person name="Roux C."/>
            <person name="Martin F.M."/>
        </authorList>
    </citation>
    <scope>NUCLEOTIDE SEQUENCE [LARGE SCALE GENOMIC DNA]</scope>
    <source>
        <strain evidence="1 2">DAOM 194757</strain>
    </source>
</reference>
<evidence type="ECO:0000313" key="2">
    <source>
        <dbReference type="Proteomes" id="UP000266673"/>
    </source>
</evidence>
<gene>
    <name evidence="1" type="ORF">C2G38_2177944</name>
</gene>
<dbReference type="Proteomes" id="UP000266673">
    <property type="component" value="Unassembled WGS sequence"/>
</dbReference>
<accession>A0A397VET1</accession>
<proteinExistence type="predicted"/>
<dbReference type="EMBL" id="QKWP01000388">
    <property type="protein sequence ID" value="RIB20954.1"/>
    <property type="molecule type" value="Genomic_DNA"/>
</dbReference>
<sequence>MKVVPEKEVLQEIQDRSSIKKEEIKVEKDKYRIKYVDIELAKGTFNIGDQKAELFKEYKTLEWYKHLAETKNYVKTELKIVSISIRSCYKKANRVKKDENVEFEIKKMNYKGLRNIHR</sequence>
<organism evidence="1 2">
    <name type="scientific">Gigaspora rosea</name>
    <dbReference type="NCBI Taxonomy" id="44941"/>
    <lineage>
        <taxon>Eukaryota</taxon>
        <taxon>Fungi</taxon>
        <taxon>Fungi incertae sedis</taxon>
        <taxon>Mucoromycota</taxon>
        <taxon>Glomeromycotina</taxon>
        <taxon>Glomeromycetes</taxon>
        <taxon>Diversisporales</taxon>
        <taxon>Gigasporaceae</taxon>
        <taxon>Gigaspora</taxon>
    </lineage>
</organism>